<gene>
    <name evidence="1" type="ORF">LOK49_LG15G01593</name>
</gene>
<organism evidence="1 2">
    <name type="scientific">Camellia lanceoleosa</name>
    <dbReference type="NCBI Taxonomy" id="1840588"/>
    <lineage>
        <taxon>Eukaryota</taxon>
        <taxon>Viridiplantae</taxon>
        <taxon>Streptophyta</taxon>
        <taxon>Embryophyta</taxon>
        <taxon>Tracheophyta</taxon>
        <taxon>Spermatophyta</taxon>
        <taxon>Magnoliopsida</taxon>
        <taxon>eudicotyledons</taxon>
        <taxon>Gunneridae</taxon>
        <taxon>Pentapetalae</taxon>
        <taxon>asterids</taxon>
        <taxon>Ericales</taxon>
        <taxon>Theaceae</taxon>
        <taxon>Camellia</taxon>
    </lineage>
</organism>
<reference evidence="1 2" key="1">
    <citation type="journal article" date="2022" name="Plant J.">
        <title>Chromosome-level genome of Camellia lanceoleosa provides a valuable resource for understanding genome evolution and self-incompatibility.</title>
        <authorList>
            <person name="Gong W."/>
            <person name="Xiao S."/>
            <person name="Wang L."/>
            <person name="Liao Z."/>
            <person name="Chang Y."/>
            <person name="Mo W."/>
            <person name="Hu G."/>
            <person name="Li W."/>
            <person name="Zhao G."/>
            <person name="Zhu H."/>
            <person name="Hu X."/>
            <person name="Ji K."/>
            <person name="Xiang X."/>
            <person name="Song Q."/>
            <person name="Yuan D."/>
            <person name="Jin S."/>
            <person name="Zhang L."/>
        </authorList>
    </citation>
    <scope>NUCLEOTIDE SEQUENCE [LARGE SCALE GENOMIC DNA]</scope>
    <source>
        <strain evidence="1">SQ_2022a</strain>
    </source>
</reference>
<name>A0ACC0F9B2_9ERIC</name>
<keyword evidence="2" id="KW-1185">Reference proteome</keyword>
<protein>
    <submittedName>
        <fullName evidence="1">Protein argonaute MEL1</fullName>
    </submittedName>
</protein>
<comment type="caution">
    <text evidence="1">The sequence shown here is derived from an EMBL/GenBank/DDBJ whole genome shotgun (WGS) entry which is preliminary data.</text>
</comment>
<proteinExistence type="predicted"/>
<dbReference type="EMBL" id="CM045768">
    <property type="protein sequence ID" value="KAI7984617.1"/>
    <property type="molecule type" value="Genomic_DNA"/>
</dbReference>
<dbReference type="Proteomes" id="UP001060215">
    <property type="component" value="Chromosome 11"/>
</dbReference>
<evidence type="ECO:0000313" key="2">
    <source>
        <dbReference type="Proteomes" id="UP001060215"/>
    </source>
</evidence>
<accession>A0ACC0F9B2</accession>
<sequence>MILEWAMNAWRGKYFPNTLARLLCLAVAVYSIWKEIKVGVHLSMYSDQCRFLEPLIYTGRFFDTDRPSVSYMHGHIIERMIVGYQIPLFNIQSCSYSWLKTEFITTVQQRGAAIIQARKLSSALSAASFACDHIRDWVLGTPKGTWVSMGVYSDGSYGIQPGLICSFPITCEKGDWSIVQGLKIDEFSRAKMDATAKELMEEKSLAYSCLKREREFKVAIKFAAKADIHHLQEFLRGRQFDAPQETVQVLDVVFRSTPSTIYTVVGRSFFSPMLGEVGDLGDGLQYWKGFYQSLRPTQMGLSLNIDMSARAFYEPILVSDFVAKYCNVRDLTRPLSDQDRIKVKRALKGIRVELTHREDGKRYKISGVSAQPTSQLTFARDDMDAKISVIQYFRAMELFASCIAESQDTGSCISSSSKLAQDLNDGFQVTEALRVQMEVQRRLHEQLEGNGREVSEIGTMI</sequence>
<evidence type="ECO:0000313" key="1">
    <source>
        <dbReference type="EMBL" id="KAI7984617.1"/>
    </source>
</evidence>